<dbReference type="AlphaFoldDB" id="A0A9W6ZVF6"/>
<comment type="caution">
    <text evidence="2">The sequence shown here is derived from an EMBL/GenBank/DDBJ whole genome shotgun (WGS) entry which is preliminary data.</text>
</comment>
<sequence>MNDSLNIYEEYEISSEDNNSTGLLDEDEDTDDDFHEELLAAWKSPGEEEGGAGEGRQLPKTPSAIWRDLPRDLVFRILNSTLPLECRLCSKTLHQAQQAPQRGRVRGHAVSKLCLASSSVEGLPREFVLSSEKYLYNRCSQLLSNLYSSTMRAMLTSLQLVRTSGGSSGPKNVYNDVMEGKISPEHLINGIIDNSINLLGPRQSSEINLVLASRKRDRTILVSRTSAAQAAGGTPWLEECGRCGSAETFYTHRKRKTDIDRYRIVVWCNVCKMAYEL</sequence>
<dbReference type="EMBL" id="BRXY01000047">
    <property type="protein sequence ID" value="GMH57570.1"/>
    <property type="molecule type" value="Genomic_DNA"/>
</dbReference>
<dbReference type="Proteomes" id="UP001165085">
    <property type="component" value="Unassembled WGS sequence"/>
</dbReference>
<gene>
    <name evidence="2" type="ORF">TrST_g3972</name>
</gene>
<protein>
    <submittedName>
        <fullName evidence="2">Uncharacterized protein</fullName>
    </submittedName>
</protein>
<evidence type="ECO:0000313" key="2">
    <source>
        <dbReference type="EMBL" id="GMH57570.1"/>
    </source>
</evidence>
<keyword evidence="3" id="KW-1185">Reference proteome</keyword>
<reference evidence="3" key="1">
    <citation type="journal article" date="2023" name="Commun. Biol.">
        <title>Genome analysis of Parmales, the sister group of diatoms, reveals the evolutionary specialization of diatoms from phago-mixotrophs to photoautotrophs.</title>
        <authorList>
            <person name="Ban H."/>
            <person name="Sato S."/>
            <person name="Yoshikawa S."/>
            <person name="Yamada K."/>
            <person name="Nakamura Y."/>
            <person name="Ichinomiya M."/>
            <person name="Sato N."/>
            <person name="Blanc-Mathieu R."/>
            <person name="Endo H."/>
            <person name="Kuwata A."/>
            <person name="Ogata H."/>
        </authorList>
    </citation>
    <scope>NUCLEOTIDE SEQUENCE [LARGE SCALE GENOMIC DNA]</scope>
    <source>
        <strain evidence="3">NIES 3701</strain>
    </source>
</reference>
<name>A0A9W6ZVF6_9STRA</name>
<proteinExistence type="predicted"/>
<organism evidence="2 3">
    <name type="scientific">Triparma strigata</name>
    <dbReference type="NCBI Taxonomy" id="1606541"/>
    <lineage>
        <taxon>Eukaryota</taxon>
        <taxon>Sar</taxon>
        <taxon>Stramenopiles</taxon>
        <taxon>Ochrophyta</taxon>
        <taxon>Bolidophyceae</taxon>
        <taxon>Parmales</taxon>
        <taxon>Triparmaceae</taxon>
        <taxon>Triparma</taxon>
    </lineage>
</organism>
<evidence type="ECO:0000313" key="3">
    <source>
        <dbReference type="Proteomes" id="UP001165085"/>
    </source>
</evidence>
<evidence type="ECO:0000256" key="1">
    <source>
        <dbReference type="SAM" id="MobiDB-lite"/>
    </source>
</evidence>
<feature type="compositionally biased region" description="Acidic residues" evidence="1">
    <location>
        <begin position="24"/>
        <end position="35"/>
    </location>
</feature>
<dbReference type="OrthoDB" id="10351515at2759"/>
<feature type="region of interest" description="Disordered" evidence="1">
    <location>
        <begin position="1"/>
        <end position="61"/>
    </location>
</feature>
<accession>A0A9W6ZVF6</accession>